<accession>A0A077QZ42</accession>
<organism evidence="1">
    <name type="scientific">Melanopsichium pennsylvanicum 4</name>
    <dbReference type="NCBI Taxonomy" id="1398559"/>
    <lineage>
        <taxon>Eukaryota</taxon>
        <taxon>Fungi</taxon>
        <taxon>Dikarya</taxon>
        <taxon>Basidiomycota</taxon>
        <taxon>Ustilaginomycotina</taxon>
        <taxon>Ustilaginomycetes</taxon>
        <taxon>Ustilaginales</taxon>
        <taxon>Ustilaginaceae</taxon>
        <taxon>Melanopsichium</taxon>
    </lineage>
</organism>
<name>A0A077QZ42_9BASI</name>
<sequence length="100" mass="11103">MVLADLAVIALSSIPRQNFLVSGNQSGFVQHTGCAIPFSFLSWLSSSRRERFAGAAYQTGKKTGNGDATKAFGQCYFYYCLNRTRSTIDSTKRDHLQGRR</sequence>
<evidence type="ECO:0000313" key="1">
    <source>
        <dbReference type="EMBL" id="CDI55475.1"/>
    </source>
</evidence>
<dbReference type="AlphaFoldDB" id="A0A077QZ42"/>
<proteinExistence type="predicted"/>
<dbReference type="EMBL" id="HG529650">
    <property type="protein sequence ID" value="CDI55475.1"/>
    <property type="molecule type" value="Genomic_DNA"/>
</dbReference>
<protein>
    <submittedName>
        <fullName evidence="1">Uncharacterized protein</fullName>
    </submittedName>
</protein>
<reference evidence="1" key="1">
    <citation type="journal article" date="2014" name="Genome Biol. Evol.">
        <title>Gene Loss Rather Than Gene Gain Is Associated with a Host Jump from Monocots to Dicots in the Smut Fungus Melanopsichium pennsylvanicum.</title>
        <authorList>
            <person name="Sharma R."/>
            <person name="Mishra B."/>
            <person name="Runge F."/>
            <person name="Thines M."/>
        </authorList>
    </citation>
    <scope>NUCLEOTIDE SEQUENCE</scope>
    <source>
        <strain evidence="1">4</strain>
    </source>
</reference>